<dbReference type="InterPro" id="IPR024370">
    <property type="entry name" value="PBP_domain"/>
</dbReference>
<dbReference type="InterPro" id="IPR009061">
    <property type="entry name" value="DNA-bd_dom_put_sf"/>
</dbReference>
<dbReference type="SUPFAM" id="SSF46955">
    <property type="entry name" value="Putative DNA-binding domain"/>
    <property type="match status" value="1"/>
</dbReference>
<keyword evidence="4" id="KW-1185">Reference proteome</keyword>
<keyword evidence="3" id="KW-0238">DNA-binding</keyword>
<dbReference type="PANTHER" id="PTHR38431:SF1">
    <property type="entry name" value="BLL2305 PROTEIN"/>
    <property type="match status" value="1"/>
</dbReference>
<dbReference type="STRING" id="1195763.ABT56_06880"/>
<dbReference type="PANTHER" id="PTHR38431">
    <property type="entry name" value="BLL2305 PROTEIN"/>
    <property type="match status" value="1"/>
</dbReference>
<comment type="caution">
    <text evidence="3">The sequence shown here is derived from an EMBL/GenBank/DDBJ whole genome shotgun (WGS) entry which is preliminary data.</text>
</comment>
<dbReference type="InterPro" id="IPR010093">
    <property type="entry name" value="SinI_DNA-bd"/>
</dbReference>
<dbReference type="NCBIfam" id="TIGR01764">
    <property type="entry name" value="excise"/>
    <property type="match status" value="1"/>
</dbReference>
<organism evidence="3 4">
    <name type="scientific">Photobacterium aquae</name>
    <dbReference type="NCBI Taxonomy" id="1195763"/>
    <lineage>
        <taxon>Bacteria</taxon>
        <taxon>Pseudomonadati</taxon>
        <taxon>Pseudomonadota</taxon>
        <taxon>Gammaproteobacteria</taxon>
        <taxon>Vibrionales</taxon>
        <taxon>Vibrionaceae</taxon>
        <taxon>Photobacterium</taxon>
    </lineage>
</organism>
<evidence type="ECO:0000259" key="2">
    <source>
        <dbReference type="Pfam" id="PF12728"/>
    </source>
</evidence>
<sequence>MPNTVPNAFPEFMNAKQVAEYLDLNEKKVYALANDGLLPATKVTGKWLFPKAMLDKWLLESCHNGAMNDRLLIAGSDDPLLQLIIGDIANKIGSTAMVGYTSTGTRQGLAMLSKGHVDMCAIHWGHAHEAPLRHPALVQQYSGHRNWVLIHAFERQQGLVVSQEIAECVNNRSLMPQELIAARWRWALRQEGAGSMRALSEWLHNHAYTIDMLNHVDTCNSERELASMIARGQADVGCASQSTAGEFGLGFIPLCTEAFELVIPKNIYFRTLQQQLLSALTDPLVQAKGDQLGGYNFERTGQQVWSAN</sequence>
<proteinExistence type="predicted"/>
<dbReference type="Pfam" id="PF12728">
    <property type="entry name" value="HTH_17"/>
    <property type="match status" value="1"/>
</dbReference>
<evidence type="ECO:0000313" key="4">
    <source>
        <dbReference type="Proteomes" id="UP000036097"/>
    </source>
</evidence>
<feature type="domain" description="Helix-turn-helix" evidence="2">
    <location>
        <begin position="13"/>
        <end position="59"/>
    </location>
</feature>
<dbReference type="PATRIC" id="fig|1195763.3.peg.1473"/>
<dbReference type="Proteomes" id="UP000036097">
    <property type="component" value="Unassembled WGS sequence"/>
</dbReference>
<dbReference type="InterPro" id="IPR041657">
    <property type="entry name" value="HTH_17"/>
</dbReference>
<dbReference type="Pfam" id="PF12727">
    <property type="entry name" value="PBP_like"/>
    <property type="match status" value="1"/>
</dbReference>
<dbReference type="GO" id="GO:0003677">
    <property type="term" value="F:DNA binding"/>
    <property type="evidence" value="ECO:0007669"/>
    <property type="project" value="UniProtKB-KW"/>
</dbReference>
<name>A0A0J1H6J2_9GAMM</name>
<dbReference type="EMBL" id="LDOT01000006">
    <property type="protein sequence ID" value="KLV07321.1"/>
    <property type="molecule type" value="Genomic_DNA"/>
</dbReference>
<dbReference type="AlphaFoldDB" id="A0A0J1H6J2"/>
<accession>A0A0J1H6J2</accession>
<feature type="domain" description="PBP" evidence="1">
    <location>
        <begin position="96"/>
        <end position="280"/>
    </location>
</feature>
<reference evidence="3 4" key="1">
    <citation type="submission" date="2015-05" db="EMBL/GenBank/DDBJ databases">
        <title>Photobacterium galathea sp. nov.</title>
        <authorList>
            <person name="Machado H."/>
            <person name="Gram L."/>
        </authorList>
    </citation>
    <scope>NUCLEOTIDE SEQUENCE [LARGE SCALE GENOMIC DNA]</scope>
    <source>
        <strain evidence="3 4">CGMCC 1.12159</strain>
    </source>
</reference>
<evidence type="ECO:0000313" key="3">
    <source>
        <dbReference type="EMBL" id="KLV07321.1"/>
    </source>
</evidence>
<evidence type="ECO:0000259" key="1">
    <source>
        <dbReference type="Pfam" id="PF12727"/>
    </source>
</evidence>
<protein>
    <submittedName>
        <fullName evidence="3">DNA-binding protein</fullName>
    </submittedName>
</protein>
<gene>
    <name evidence="3" type="ORF">ABT56_06880</name>
</gene>